<protein>
    <recommendedName>
        <fullName evidence="1">YkoP-like domain-containing protein</fullName>
    </recommendedName>
</protein>
<dbReference type="EMBL" id="BMEV01000073">
    <property type="protein sequence ID" value="GFZ87345.1"/>
    <property type="molecule type" value="Genomic_DNA"/>
</dbReference>
<organism evidence="2 3">
    <name type="scientific">Compostibacillus humi</name>
    <dbReference type="NCBI Taxonomy" id="1245525"/>
    <lineage>
        <taxon>Bacteria</taxon>
        <taxon>Bacillati</taxon>
        <taxon>Bacillota</taxon>
        <taxon>Bacilli</taxon>
        <taxon>Bacillales</taxon>
        <taxon>Bacillaceae</taxon>
        <taxon>Compostibacillus</taxon>
    </lineage>
</organism>
<dbReference type="InterPro" id="IPR054467">
    <property type="entry name" value="YkoP-like_dom"/>
</dbReference>
<keyword evidence="3" id="KW-1185">Reference proteome</keyword>
<evidence type="ECO:0000313" key="3">
    <source>
        <dbReference type="Proteomes" id="UP000602050"/>
    </source>
</evidence>
<reference evidence="2" key="2">
    <citation type="submission" date="2020-09" db="EMBL/GenBank/DDBJ databases">
        <authorList>
            <person name="Sun Q."/>
            <person name="Zhou Y."/>
        </authorList>
    </citation>
    <scope>NUCLEOTIDE SEQUENCE</scope>
    <source>
        <strain evidence="2">CGMCC 1.12360</strain>
    </source>
</reference>
<sequence>MQWKQNWLYIWSMIDPIYFQFTRLNYVKNALGDRTIIRVRLMKYKGAKIILSDGTIINKNDLLLKIHLHNVKLLRKIINYPSDIRRALTTYKLVEESLPFVSHYIKGHQKREEIKGIIGITTLYKGSERLGFDVFPLKNKWYKRFKQIALFPIFFLSAEKISKEMTAPMYLIMSKKVLEKKYSKN</sequence>
<dbReference type="Pfam" id="PF22790">
    <property type="entry name" value="YkoP"/>
    <property type="match status" value="1"/>
</dbReference>
<dbReference type="Proteomes" id="UP000602050">
    <property type="component" value="Unassembled WGS sequence"/>
</dbReference>
<evidence type="ECO:0000313" key="2">
    <source>
        <dbReference type="EMBL" id="GFZ87345.1"/>
    </source>
</evidence>
<dbReference type="RefSeq" id="WP_188393130.1">
    <property type="nucleotide sequence ID" value="NZ_BMEV01000073.1"/>
</dbReference>
<gene>
    <name evidence="2" type="primary">ykoP</name>
    <name evidence="2" type="ORF">GCM10010978_28930</name>
</gene>
<evidence type="ECO:0000259" key="1">
    <source>
        <dbReference type="Pfam" id="PF22790"/>
    </source>
</evidence>
<name>A0A8J2TSP9_9BACI</name>
<proteinExistence type="predicted"/>
<accession>A0A8J2TSP9</accession>
<dbReference type="AlphaFoldDB" id="A0A8J2TSP9"/>
<feature type="domain" description="YkoP-like" evidence="1">
    <location>
        <begin position="5"/>
        <end position="182"/>
    </location>
</feature>
<comment type="caution">
    <text evidence="2">The sequence shown here is derived from an EMBL/GenBank/DDBJ whole genome shotgun (WGS) entry which is preliminary data.</text>
</comment>
<reference evidence="2" key="1">
    <citation type="journal article" date="2014" name="Int. J. Syst. Evol. Microbiol.">
        <title>Complete genome sequence of Corynebacterium casei LMG S-19264T (=DSM 44701T), isolated from a smear-ripened cheese.</title>
        <authorList>
            <consortium name="US DOE Joint Genome Institute (JGI-PGF)"/>
            <person name="Walter F."/>
            <person name="Albersmeier A."/>
            <person name="Kalinowski J."/>
            <person name="Ruckert C."/>
        </authorList>
    </citation>
    <scope>NUCLEOTIDE SEQUENCE</scope>
    <source>
        <strain evidence="2">CGMCC 1.12360</strain>
    </source>
</reference>